<evidence type="ECO:0008006" key="3">
    <source>
        <dbReference type="Google" id="ProtNLM"/>
    </source>
</evidence>
<proteinExistence type="predicted"/>
<dbReference type="PATRIC" id="fig|445710.3.peg.1186"/>
<dbReference type="RefSeq" id="WP_236886501.1">
    <property type="nucleotide sequence ID" value="NZ_CP014841.1"/>
</dbReference>
<dbReference type="Proteomes" id="UP000077255">
    <property type="component" value="Chromosome"/>
</dbReference>
<dbReference type="KEGG" id="dtx:ATSB10_11910"/>
<dbReference type="InterPro" id="IPR013362">
    <property type="entry name" value="Pilus_4_PilV"/>
</dbReference>
<keyword evidence="2" id="KW-1185">Reference proteome</keyword>
<name>A0A161J2A7_9GAMM</name>
<dbReference type="NCBIfam" id="TIGR02523">
    <property type="entry name" value="type_IV_pilV"/>
    <property type="match status" value="1"/>
</dbReference>
<dbReference type="EMBL" id="CP014841">
    <property type="protein sequence ID" value="AND68645.1"/>
    <property type="molecule type" value="Genomic_DNA"/>
</dbReference>
<evidence type="ECO:0000313" key="1">
    <source>
        <dbReference type="EMBL" id="AND68645.1"/>
    </source>
</evidence>
<accession>A0A161J2A7</accession>
<sequence>MGLIEVLIALLVLSIGLLGVAALLATSLSTNNSAMSRSMAVVSSYSILDAMRADSTNAKAGQYNTTVKADACPTGQGTLAATQLATWCSQLGTYFGQTANTQGIVNCTSLGICQVQVVFDDSRAGTGGANNQTVTTQAQL</sequence>
<reference evidence="1 2" key="1">
    <citation type="submission" date="2016-02" db="EMBL/GenBank/DDBJ databases">
        <title>Complete genome sequencing and analysis of ATSB10, Dyella thiooxydans isolated from rhizosphere soil of sunflower (Helianthus annuus L.).</title>
        <authorList>
            <person name="Lee Y."/>
            <person name="Hwangbo K."/>
            <person name="Chung H."/>
            <person name="Yoo J."/>
            <person name="Kim K.Y."/>
            <person name="Sa T.M."/>
            <person name="Um Y."/>
            <person name="Madhaiyan M."/>
        </authorList>
    </citation>
    <scope>NUCLEOTIDE SEQUENCE [LARGE SCALE GENOMIC DNA]</scope>
    <source>
        <strain evidence="1 2">ATSB10</strain>
    </source>
</reference>
<organism evidence="1 2">
    <name type="scientific">Dyella thiooxydans</name>
    <dbReference type="NCBI Taxonomy" id="445710"/>
    <lineage>
        <taxon>Bacteria</taxon>
        <taxon>Pseudomonadati</taxon>
        <taxon>Pseudomonadota</taxon>
        <taxon>Gammaproteobacteria</taxon>
        <taxon>Lysobacterales</taxon>
        <taxon>Rhodanobacteraceae</taxon>
        <taxon>Dyella</taxon>
    </lineage>
</organism>
<dbReference type="AlphaFoldDB" id="A0A161J2A7"/>
<dbReference type="STRING" id="445710.ATSB10_11910"/>
<evidence type="ECO:0000313" key="2">
    <source>
        <dbReference type="Proteomes" id="UP000077255"/>
    </source>
</evidence>
<protein>
    <recommendedName>
        <fullName evidence="3">Type IV pilus modification protein PilV</fullName>
    </recommendedName>
</protein>
<gene>
    <name evidence="1" type="ORF">ATSB10_11910</name>
</gene>